<evidence type="ECO:0000313" key="6">
    <source>
        <dbReference type="Proteomes" id="UP001589698"/>
    </source>
</evidence>
<evidence type="ECO:0000256" key="3">
    <source>
        <dbReference type="PROSITE-ProRule" id="PRU00169"/>
    </source>
</evidence>
<dbReference type="CDD" id="cd00156">
    <property type="entry name" value="REC"/>
    <property type="match status" value="1"/>
</dbReference>
<dbReference type="InterPro" id="IPR001789">
    <property type="entry name" value="Sig_transdc_resp-reg_receiver"/>
</dbReference>
<dbReference type="EMBL" id="JBHLXH010000001">
    <property type="protein sequence ID" value="MFC0223270.1"/>
    <property type="molecule type" value="Genomic_DNA"/>
</dbReference>
<proteinExistence type="predicted"/>
<dbReference type="SUPFAM" id="SSF52172">
    <property type="entry name" value="CheY-like"/>
    <property type="match status" value="1"/>
</dbReference>
<dbReference type="Gene3D" id="3.40.50.2300">
    <property type="match status" value="1"/>
</dbReference>
<evidence type="ECO:0000256" key="2">
    <source>
        <dbReference type="ARBA" id="ARBA00023012"/>
    </source>
</evidence>
<dbReference type="SMART" id="SM00448">
    <property type="entry name" value="REC"/>
    <property type="match status" value="1"/>
</dbReference>
<evidence type="ECO:0000256" key="1">
    <source>
        <dbReference type="ARBA" id="ARBA00022553"/>
    </source>
</evidence>
<keyword evidence="2" id="KW-0902">Two-component regulatory system</keyword>
<dbReference type="InterPro" id="IPR011006">
    <property type="entry name" value="CheY-like_superfamily"/>
</dbReference>
<keyword evidence="1 3" id="KW-0597">Phosphoprotein</keyword>
<gene>
    <name evidence="5" type="ORF">ACFFJG_12330</name>
</gene>
<dbReference type="InterPro" id="IPR050595">
    <property type="entry name" value="Bact_response_regulator"/>
</dbReference>
<dbReference type="PANTHER" id="PTHR44591">
    <property type="entry name" value="STRESS RESPONSE REGULATOR PROTEIN 1"/>
    <property type="match status" value="1"/>
</dbReference>
<dbReference type="Pfam" id="PF00072">
    <property type="entry name" value="Response_reg"/>
    <property type="match status" value="1"/>
</dbReference>
<evidence type="ECO:0000313" key="5">
    <source>
        <dbReference type="EMBL" id="MFC0223270.1"/>
    </source>
</evidence>
<reference evidence="5 6" key="1">
    <citation type="submission" date="2024-09" db="EMBL/GenBank/DDBJ databases">
        <authorList>
            <person name="Sun Q."/>
            <person name="Mori K."/>
        </authorList>
    </citation>
    <scope>NUCLEOTIDE SEQUENCE [LARGE SCALE GENOMIC DNA]</scope>
    <source>
        <strain evidence="5 6">CCM 8654</strain>
    </source>
</reference>
<dbReference type="Proteomes" id="UP001589698">
    <property type="component" value="Unassembled WGS sequence"/>
</dbReference>
<dbReference type="PROSITE" id="PS50110">
    <property type="entry name" value="RESPONSE_REGULATORY"/>
    <property type="match status" value="1"/>
</dbReference>
<organism evidence="5 6">
    <name type="scientific">Nocardioides zeicaulis</name>
    <dbReference type="NCBI Taxonomy" id="1776857"/>
    <lineage>
        <taxon>Bacteria</taxon>
        <taxon>Bacillati</taxon>
        <taxon>Actinomycetota</taxon>
        <taxon>Actinomycetes</taxon>
        <taxon>Propionibacteriales</taxon>
        <taxon>Nocardioidaceae</taxon>
        <taxon>Nocardioides</taxon>
    </lineage>
</organism>
<evidence type="ECO:0000259" key="4">
    <source>
        <dbReference type="PROSITE" id="PS50110"/>
    </source>
</evidence>
<dbReference type="PANTHER" id="PTHR44591:SF14">
    <property type="entry name" value="PROTEIN PILG"/>
    <property type="match status" value="1"/>
</dbReference>
<feature type="domain" description="Response regulatory" evidence="4">
    <location>
        <begin position="3"/>
        <end position="116"/>
    </location>
</feature>
<comment type="caution">
    <text evidence="5">The sequence shown here is derived from an EMBL/GenBank/DDBJ whole genome shotgun (WGS) entry which is preliminary data.</text>
</comment>
<name>A0ABV6E2P8_9ACTN</name>
<dbReference type="RefSeq" id="WP_378519024.1">
    <property type="nucleotide sequence ID" value="NZ_CBCSDI010000020.1"/>
</dbReference>
<feature type="modified residue" description="4-aspartylphosphate" evidence="3">
    <location>
        <position position="52"/>
    </location>
</feature>
<keyword evidence="6" id="KW-1185">Reference proteome</keyword>
<accession>A0ABV6E2P8</accession>
<protein>
    <submittedName>
        <fullName evidence="5">Response regulator</fullName>
    </submittedName>
</protein>
<sequence length="127" mass="13786">MTRILVTDDDDDIREFVSFVLARAGHDVSTARDGAEAIAFLTAEHFDLLVVDQHMPHATGAEVLHALRQRTPRTKALLMSGDHQMGTDAEVADIQPHFLRKPFNLTALMVAVEALVGDETAPAVATA</sequence>